<dbReference type="AlphaFoldDB" id="A0A813N961"/>
<dbReference type="EMBL" id="CAJNOC010000258">
    <property type="protein sequence ID" value="CAF0734672.1"/>
    <property type="molecule type" value="Genomic_DNA"/>
</dbReference>
<feature type="domain" description="BZIP" evidence="3">
    <location>
        <begin position="238"/>
        <end position="289"/>
    </location>
</feature>
<dbReference type="Gene3D" id="1.20.5.170">
    <property type="match status" value="1"/>
</dbReference>
<feature type="coiled-coil region" evidence="1">
    <location>
        <begin position="256"/>
        <end position="290"/>
    </location>
</feature>
<evidence type="ECO:0000313" key="5">
    <source>
        <dbReference type="Proteomes" id="UP000663879"/>
    </source>
</evidence>
<keyword evidence="5" id="KW-1185">Reference proteome</keyword>
<dbReference type="Proteomes" id="UP000663879">
    <property type="component" value="Unassembled WGS sequence"/>
</dbReference>
<dbReference type="InterPro" id="IPR046347">
    <property type="entry name" value="bZIP_sf"/>
</dbReference>
<feature type="region of interest" description="Disordered" evidence="2">
    <location>
        <begin position="197"/>
        <end position="229"/>
    </location>
</feature>
<name>A0A813N961_9BILA</name>
<dbReference type="OrthoDB" id="10647195at2759"/>
<evidence type="ECO:0000259" key="3">
    <source>
        <dbReference type="PROSITE" id="PS50217"/>
    </source>
</evidence>
<accession>A0A813N961</accession>
<evidence type="ECO:0000256" key="2">
    <source>
        <dbReference type="SAM" id="MobiDB-lite"/>
    </source>
</evidence>
<proteinExistence type="predicted"/>
<organism evidence="4 5">
    <name type="scientific">Brachionus calyciflorus</name>
    <dbReference type="NCBI Taxonomy" id="104777"/>
    <lineage>
        <taxon>Eukaryota</taxon>
        <taxon>Metazoa</taxon>
        <taxon>Spiralia</taxon>
        <taxon>Gnathifera</taxon>
        <taxon>Rotifera</taxon>
        <taxon>Eurotatoria</taxon>
        <taxon>Monogononta</taxon>
        <taxon>Pseudotrocha</taxon>
        <taxon>Ploima</taxon>
        <taxon>Brachionidae</taxon>
        <taxon>Brachionus</taxon>
    </lineage>
</organism>
<comment type="caution">
    <text evidence="4">The sequence shown here is derived from an EMBL/GenBank/DDBJ whole genome shotgun (WGS) entry which is preliminary data.</text>
</comment>
<protein>
    <recommendedName>
        <fullName evidence="3">BZIP domain-containing protein</fullName>
    </recommendedName>
</protein>
<evidence type="ECO:0000256" key="1">
    <source>
        <dbReference type="SAM" id="Coils"/>
    </source>
</evidence>
<sequence length="356" mass="40593">MDSNSKDESKNLPSVLETPQVNSFEHENVFAQAFKNALLNRTISTHENLDPLVPLIPTVSPSIVSDTPGGKAPKKSILFRTISQNDLELQKQEVLKKAENTNETNNQCLATNNLNCNENINHVPSILFELSKPKVVDSNQIYDLKSNQTLNSTSIDLKDIYKREIPIMTQLSHIQDLSSKRIRTDSVSSFEFSKESTTKPDSVLSNSNSSSFDDIVSSSDQTDEKKIKKKRTIDMNSEERKLAIRSSNREAARRCRERKRKYIDFLELKIKELEAKTEELLKENIELKKLHTPINSVQSNPIPIILNVPSNQISQNQLLLNLHDKNYQENQNFQKVYQMLVSNKQINDNGILSEIK</sequence>
<dbReference type="SUPFAM" id="SSF57959">
    <property type="entry name" value="Leucine zipper domain"/>
    <property type="match status" value="1"/>
</dbReference>
<dbReference type="Pfam" id="PF00170">
    <property type="entry name" value="bZIP_1"/>
    <property type="match status" value="1"/>
</dbReference>
<evidence type="ECO:0000313" key="4">
    <source>
        <dbReference type="EMBL" id="CAF0734672.1"/>
    </source>
</evidence>
<dbReference type="GO" id="GO:0003700">
    <property type="term" value="F:DNA-binding transcription factor activity"/>
    <property type="evidence" value="ECO:0007669"/>
    <property type="project" value="InterPro"/>
</dbReference>
<dbReference type="PROSITE" id="PS50217">
    <property type="entry name" value="BZIP"/>
    <property type="match status" value="1"/>
</dbReference>
<keyword evidence="1" id="KW-0175">Coiled coil</keyword>
<gene>
    <name evidence="4" type="ORF">OXX778_LOCUS3059</name>
</gene>
<dbReference type="PROSITE" id="PS00036">
    <property type="entry name" value="BZIP_BASIC"/>
    <property type="match status" value="1"/>
</dbReference>
<dbReference type="InterPro" id="IPR004827">
    <property type="entry name" value="bZIP"/>
</dbReference>
<reference evidence="4" key="1">
    <citation type="submission" date="2021-02" db="EMBL/GenBank/DDBJ databases">
        <authorList>
            <person name="Nowell W R."/>
        </authorList>
    </citation>
    <scope>NUCLEOTIDE SEQUENCE</scope>
    <source>
        <strain evidence="4">Ploen Becks lab</strain>
    </source>
</reference>
<dbReference type="SMART" id="SM00338">
    <property type="entry name" value="BRLZ"/>
    <property type="match status" value="1"/>
</dbReference>
<feature type="compositionally biased region" description="Low complexity" evidence="2">
    <location>
        <begin position="201"/>
        <end position="220"/>
    </location>
</feature>